<gene>
    <name evidence="6" type="ORF">SAMN05444405_1228</name>
</gene>
<dbReference type="Pfam" id="PF12833">
    <property type="entry name" value="HTH_18"/>
    <property type="match status" value="1"/>
</dbReference>
<organism evidence="6 7">
    <name type="scientific">Bacteroides luti</name>
    <dbReference type="NCBI Taxonomy" id="1297750"/>
    <lineage>
        <taxon>Bacteria</taxon>
        <taxon>Pseudomonadati</taxon>
        <taxon>Bacteroidota</taxon>
        <taxon>Bacteroidia</taxon>
        <taxon>Bacteroidales</taxon>
        <taxon>Bacteroidaceae</taxon>
        <taxon>Bacteroides</taxon>
    </lineage>
</organism>
<evidence type="ECO:0000313" key="6">
    <source>
        <dbReference type="EMBL" id="SHG06395.1"/>
    </source>
</evidence>
<evidence type="ECO:0000256" key="2">
    <source>
        <dbReference type="ARBA" id="ARBA00023125"/>
    </source>
</evidence>
<keyword evidence="4" id="KW-0812">Transmembrane</keyword>
<sequence>MLSPFFLLILSLVIVFSFAILFLVCRKFFQKKQFEKEEIILPLETEETLAPSPSFADIEELDSVDKGSSKKEHVKRNEEKYKFAKLSNEECKHIYNNLTRYMIKNKPYINPNLKISDLAHAINSSSHSLSYVFNQYLNQNYSDFVNEYRVAEFKALANDSKNSRCSLTVLYEKSGFSSRASFFRLFKKLTGITPNEYIQQMKSSN</sequence>
<protein>
    <submittedName>
        <fullName evidence="6">AraC-type DNA-binding protein</fullName>
    </submittedName>
</protein>
<dbReference type="STRING" id="1297750.SAMN05444405_1228"/>
<dbReference type="PROSITE" id="PS01124">
    <property type="entry name" value="HTH_ARAC_FAMILY_2"/>
    <property type="match status" value="1"/>
</dbReference>
<evidence type="ECO:0000313" key="7">
    <source>
        <dbReference type="Proteomes" id="UP000184509"/>
    </source>
</evidence>
<keyword evidence="4" id="KW-0472">Membrane</keyword>
<dbReference type="SMART" id="SM00342">
    <property type="entry name" value="HTH_ARAC"/>
    <property type="match status" value="1"/>
</dbReference>
<feature type="transmembrane region" description="Helical" evidence="4">
    <location>
        <begin position="6"/>
        <end position="25"/>
    </location>
</feature>
<dbReference type="AlphaFoldDB" id="A0A1M5GRN6"/>
<proteinExistence type="predicted"/>
<reference evidence="6 7" key="1">
    <citation type="submission" date="2016-11" db="EMBL/GenBank/DDBJ databases">
        <authorList>
            <person name="Jaros S."/>
            <person name="Januszkiewicz K."/>
            <person name="Wedrychowicz H."/>
        </authorList>
    </citation>
    <scope>NUCLEOTIDE SEQUENCE [LARGE SCALE GENOMIC DNA]</scope>
    <source>
        <strain evidence="6 7">DSM 26991</strain>
    </source>
</reference>
<dbReference type="SUPFAM" id="SSF46689">
    <property type="entry name" value="Homeodomain-like"/>
    <property type="match status" value="1"/>
</dbReference>
<dbReference type="PANTHER" id="PTHR43280">
    <property type="entry name" value="ARAC-FAMILY TRANSCRIPTIONAL REGULATOR"/>
    <property type="match status" value="1"/>
</dbReference>
<keyword evidence="4" id="KW-1133">Transmembrane helix</keyword>
<keyword evidence="7" id="KW-1185">Reference proteome</keyword>
<dbReference type="InterPro" id="IPR018060">
    <property type="entry name" value="HTH_AraC"/>
</dbReference>
<accession>A0A1M5GRN6</accession>
<name>A0A1M5GRN6_9BACE</name>
<feature type="domain" description="HTH araC/xylS-type" evidence="5">
    <location>
        <begin position="96"/>
        <end position="200"/>
    </location>
</feature>
<keyword evidence="1" id="KW-0805">Transcription regulation</keyword>
<dbReference type="Proteomes" id="UP000184509">
    <property type="component" value="Unassembled WGS sequence"/>
</dbReference>
<dbReference type="Gene3D" id="1.10.10.60">
    <property type="entry name" value="Homeodomain-like"/>
    <property type="match status" value="2"/>
</dbReference>
<evidence type="ECO:0000259" key="5">
    <source>
        <dbReference type="PROSITE" id="PS01124"/>
    </source>
</evidence>
<dbReference type="PANTHER" id="PTHR43280:SF29">
    <property type="entry name" value="ARAC-FAMILY TRANSCRIPTIONAL REGULATOR"/>
    <property type="match status" value="1"/>
</dbReference>
<dbReference type="EMBL" id="FQTV01000022">
    <property type="protein sequence ID" value="SHG06395.1"/>
    <property type="molecule type" value="Genomic_DNA"/>
</dbReference>
<evidence type="ECO:0000256" key="4">
    <source>
        <dbReference type="SAM" id="Phobius"/>
    </source>
</evidence>
<evidence type="ECO:0000256" key="1">
    <source>
        <dbReference type="ARBA" id="ARBA00023015"/>
    </source>
</evidence>
<dbReference type="GO" id="GO:0003700">
    <property type="term" value="F:DNA-binding transcription factor activity"/>
    <property type="evidence" value="ECO:0007669"/>
    <property type="project" value="InterPro"/>
</dbReference>
<keyword evidence="2 6" id="KW-0238">DNA-binding</keyword>
<evidence type="ECO:0000256" key="3">
    <source>
        <dbReference type="ARBA" id="ARBA00023163"/>
    </source>
</evidence>
<keyword evidence="3" id="KW-0804">Transcription</keyword>
<dbReference type="OrthoDB" id="9779074at2"/>
<dbReference type="InterPro" id="IPR009057">
    <property type="entry name" value="Homeodomain-like_sf"/>
</dbReference>
<dbReference type="GO" id="GO:0043565">
    <property type="term" value="F:sequence-specific DNA binding"/>
    <property type="evidence" value="ECO:0007669"/>
    <property type="project" value="InterPro"/>
</dbReference>